<dbReference type="PANTHER" id="PTHR35149">
    <property type="entry name" value="SLL5132 PROTEIN"/>
    <property type="match status" value="1"/>
</dbReference>
<evidence type="ECO:0000259" key="2">
    <source>
        <dbReference type="Pfam" id="PF07510"/>
    </source>
</evidence>
<dbReference type="EMBL" id="JACHHG010000004">
    <property type="protein sequence ID" value="MBB6097904.1"/>
    <property type="molecule type" value="Genomic_DNA"/>
</dbReference>
<dbReference type="Pfam" id="PF18899">
    <property type="entry name" value="DUF5655"/>
    <property type="match status" value="1"/>
</dbReference>
<gene>
    <name evidence="4" type="ORF">HNR42_001327</name>
</gene>
<keyword evidence="5" id="KW-1185">Reference proteome</keyword>
<evidence type="ECO:0000313" key="4">
    <source>
        <dbReference type="EMBL" id="MBB6097904.1"/>
    </source>
</evidence>
<evidence type="ECO:0000313" key="5">
    <source>
        <dbReference type="Proteomes" id="UP000569951"/>
    </source>
</evidence>
<dbReference type="Proteomes" id="UP000569951">
    <property type="component" value="Unassembled WGS sequence"/>
</dbReference>
<dbReference type="PANTHER" id="PTHR35149:SF2">
    <property type="entry name" value="DUF262 DOMAIN-CONTAINING PROTEIN"/>
    <property type="match status" value="1"/>
</dbReference>
<accession>A0A841HZ03</accession>
<dbReference type="AlphaFoldDB" id="A0A841HZ03"/>
<evidence type="ECO:0000259" key="1">
    <source>
        <dbReference type="Pfam" id="PF03235"/>
    </source>
</evidence>
<comment type="caution">
    <text evidence="4">The sequence shown here is derived from an EMBL/GenBank/DDBJ whole genome shotgun (WGS) entry which is preliminary data.</text>
</comment>
<protein>
    <submittedName>
        <fullName evidence="4">Uncharacterized protein with ParB-like and HNH nuclease domain/predicted transport protein</fullName>
    </submittedName>
</protein>
<dbReference type="InterPro" id="IPR011089">
    <property type="entry name" value="GmrSD_C"/>
</dbReference>
<proteinExistence type="predicted"/>
<feature type="domain" description="GmrSD restriction endonucleases C-terminal" evidence="2">
    <location>
        <begin position="432"/>
        <end position="567"/>
    </location>
</feature>
<name>A0A841HZ03_9DEIO</name>
<dbReference type="RefSeq" id="WP_183985802.1">
    <property type="nucleotide sequence ID" value="NZ_JACHHG010000004.1"/>
</dbReference>
<evidence type="ECO:0000259" key="3">
    <source>
        <dbReference type="Pfam" id="PF18899"/>
    </source>
</evidence>
<feature type="domain" description="DUF5655" evidence="3">
    <location>
        <begin position="598"/>
        <end position="665"/>
    </location>
</feature>
<reference evidence="4 5" key="1">
    <citation type="submission" date="2020-08" db="EMBL/GenBank/DDBJ databases">
        <title>Genomic Encyclopedia of Type Strains, Phase IV (KMG-IV): sequencing the most valuable type-strain genomes for metagenomic binning, comparative biology and taxonomic classification.</title>
        <authorList>
            <person name="Goeker M."/>
        </authorList>
    </citation>
    <scope>NUCLEOTIDE SEQUENCE [LARGE SCALE GENOMIC DNA]</scope>
    <source>
        <strain evidence="4 5">DSM 21458</strain>
    </source>
</reference>
<dbReference type="InterPro" id="IPR043714">
    <property type="entry name" value="DUF5655"/>
</dbReference>
<sequence length="724" mass="82785">MKAKESKLLKFLQGEKQFLVPIYQRKYSWQRAQCEQYWNDLLMAGRSERVQSHFLGAVVYIGHGVYSASDVSQLLVIDGQQRLTTTTLLMIALARALDAGREIFLETGANDGTITTMRVTASRIRENYLVNRHEEGSDSYHKLLLTSTDRDALRRLVDGAPLADAPSTRLLENLAFFEERLRTPDLDLRDVYKGLQKLVIVDVALEQGHDNPQLIFESMNSTGLDLSQADLIRNYVLMGLEPKEQTRLYRTYWSRMEALLSAPERQPDDFDRFVRDYLSLRGSSSVPARLKDVYAAFKKHVQTQPGLATADLVSDLHTAAVRYAALLDPQRHEADPEVRRALLDLHALELDVWYPFGLHAYGAWQGGHLDKPEFLQVLRLLESYLFRRWVSGLGTQGLNKFFPALPAQLDESAYLDSFRDVLYAQRSYLRFPHDEEFKRGLTTRSIYTPRHLCRYTLRKLENDGHKEPVNPANYTIEHILPQNEDLSEAWREMLGPDWRDVQDRYLHTLGNLTLTGYNSELSDRPFLEKRDMPGGFKDSHLRLNHELAGLDGWDAERIEARANRLAEQATRVWPMVQPTPELLARVQARREERSERTVEDHLRGTSPELRELFDELREALLGMHPNATEIATSTYVAYKVGTNFCDVQIRPGVSRLVVWLNLPFKDLNDPLGLARDVSRIGHNGNGEAEVTLEPGVNLDAFLSLAQQALERHLARRGTERSSSA</sequence>
<dbReference type="Pfam" id="PF03235">
    <property type="entry name" value="GmrSD_N"/>
    <property type="match status" value="1"/>
</dbReference>
<dbReference type="InterPro" id="IPR004919">
    <property type="entry name" value="GmrSD_N"/>
</dbReference>
<organism evidence="4 5">
    <name type="scientific">Deinobacterium chartae</name>
    <dbReference type="NCBI Taxonomy" id="521158"/>
    <lineage>
        <taxon>Bacteria</taxon>
        <taxon>Thermotogati</taxon>
        <taxon>Deinococcota</taxon>
        <taxon>Deinococci</taxon>
        <taxon>Deinococcales</taxon>
        <taxon>Deinococcaceae</taxon>
        <taxon>Deinobacterium</taxon>
    </lineage>
</organism>
<dbReference type="Pfam" id="PF07510">
    <property type="entry name" value="GmrSD_C"/>
    <property type="match status" value="1"/>
</dbReference>
<feature type="domain" description="GmrSD restriction endonucleases N-terminal" evidence="1">
    <location>
        <begin position="9"/>
        <end position="236"/>
    </location>
</feature>